<keyword evidence="1" id="KW-0175">Coiled coil</keyword>
<feature type="compositionally biased region" description="Pro residues" evidence="2">
    <location>
        <begin position="18"/>
        <end position="29"/>
    </location>
</feature>
<reference evidence="3" key="1">
    <citation type="journal article" date="2014" name="Int. J. Syst. Evol. Microbiol.">
        <title>Complete genome sequence of Corynebacterium casei LMG S-19264T (=DSM 44701T), isolated from a smear-ripened cheese.</title>
        <authorList>
            <consortium name="US DOE Joint Genome Institute (JGI-PGF)"/>
            <person name="Walter F."/>
            <person name="Albersmeier A."/>
            <person name="Kalinowski J."/>
            <person name="Ruckert C."/>
        </authorList>
    </citation>
    <scope>NUCLEOTIDE SEQUENCE</scope>
    <source>
        <strain evidence="3">CGMCC 4.7201</strain>
    </source>
</reference>
<dbReference type="Pfam" id="PF11290">
    <property type="entry name" value="DUF3090"/>
    <property type="match status" value="1"/>
</dbReference>
<name>A0A917ZGT6_9ACTN</name>
<feature type="coiled-coil region" evidence="1">
    <location>
        <begin position="152"/>
        <end position="179"/>
    </location>
</feature>
<sequence>MAGSGGRPRGTRAAPAANPAPDPQVPDPKCPAVEYSEQDVPRQVFLYDPPDRFVAGTVGQPGERAFYLQATAAGRTTTVALEKAQVAALAERVDELLDEVVRRTGGSAPVPAVAPAELADTAPLDIPVEEEFRVGTMALAWDGESERVVVEAQALVEVEVNEEEDLEAAEERLLQDDENGPPLLRVRLTGAMARGFAKRALDVVAAGRPPCPFCSLPLDPEGHVCPRQNGYLRGASS</sequence>
<evidence type="ECO:0000256" key="1">
    <source>
        <dbReference type="SAM" id="Coils"/>
    </source>
</evidence>
<organism evidence="3 4">
    <name type="scientific">Wenjunlia tyrosinilytica</name>
    <dbReference type="NCBI Taxonomy" id="1544741"/>
    <lineage>
        <taxon>Bacteria</taxon>
        <taxon>Bacillati</taxon>
        <taxon>Actinomycetota</taxon>
        <taxon>Actinomycetes</taxon>
        <taxon>Kitasatosporales</taxon>
        <taxon>Streptomycetaceae</taxon>
        <taxon>Wenjunlia</taxon>
    </lineage>
</organism>
<dbReference type="NCBIfam" id="TIGR03847">
    <property type="entry name" value="conserved hypothetical protein"/>
    <property type="match status" value="1"/>
</dbReference>
<protein>
    <recommendedName>
        <fullName evidence="5">Repeat protein (TIGR03847 family)</fullName>
    </recommendedName>
</protein>
<dbReference type="Proteomes" id="UP000641932">
    <property type="component" value="Unassembled WGS sequence"/>
</dbReference>
<accession>A0A917ZGT6</accession>
<gene>
    <name evidence="3" type="ORF">GCM10012280_10660</name>
</gene>
<evidence type="ECO:0008006" key="5">
    <source>
        <dbReference type="Google" id="ProtNLM"/>
    </source>
</evidence>
<keyword evidence="4" id="KW-1185">Reference proteome</keyword>
<comment type="caution">
    <text evidence="3">The sequence shown here is derived from an EMBL/GenBank/DDBJ whole genome shotgun (WGS) entry which is preliminary data.</text>
</comment>
<proteinExistence type="predicted"/>
<evidence type="ECO:0000313" key="3">
    <source>
        <dbReference type="EMBL" id="GGO82908.1"/>
    </source>
</evidence>
<evidence type="ECO:0000313" key="4">
    <source>
        <dbReference type="Proteomes" id="UP000641932"/>
    </source>
</evidence>
<dbReference type="AlphaFoldDB" id="A0A917ZGT6"/>
<dbReference type="InterPro" id="IPR021441">
    <property type="entry name" value="DUF3090"/>
</dbReference>
<feature type="region of interest" description="Disordered" evidence="2">
    <location>
        <begin position="1"/>
        <end position="31"/>
    </location>
</feature>
<evidence type="ECO:0000256" key="2">
    <source>
        <dbReference type="SAM" id="MobiDB-lite"/>
    </source>
</evidence>
<dbReference type="EMBL" id="BMMS01000003">
    <property type="protein sequence ID" value="GGO82908.1"/>
    <property type="molecule type" value="Genomic_DNA"/>
</dbReference>
<reference evidence="3" key="2">
    <citation type="submission" date="2020-09" db="EMBL/GenBank/DDBJ databases">
        <authorList>
            <person name="Sun Q."/>
            <person name="Zhou Y."/>
        </authorList>
    </citation>
    <scope>NUCLEOTIDE SEQUENCE</scope>
    <source>
        <strain evidence="3">CGMCC 4.7201</strain>
    </source>
</reference>